<comment type="caution">
    <text evidence="1">The sequence shown here is derived from an EMBL/GenBank/DDBJ whole genome shotgun (WGS) entry which is preliminary data.</text>
</comment>
<protein>
    <submittedName>
        <fullName evidence="1">Uncharacterized protein</fullName>
    </submittedName>
</protein>
<reference evidence="1" key="1">
    <citation type="submission" date="2022-04" db="EMBL/GenBank/DDBJ databases">
        <title>Genome of the entomopathogenic fungus Entomophthora muscae.</title>
        <authorList>
            <person name="Elya C."/>
            <person name="Lovett B.R."/>
            <person name="Lee E."/>
            <person name="Macias A.M."/>
            <person name="Hajek A.E."/>
            <person name="De Bivort B.L."/>
            <person name="Kasson M.T."/>
            <person name="De Fine Licht H.H."/>
            <person name="Stajich J.E."/>
        </authorList>
    </citation>
    <scope>NUCLEOTIDE SEQUENCE</scope>
    <source>
        <strain evidence="1">Berkeley</strain>
    </source>
</reference>
<name>A0ACC2SNN7_9FUNG</name>
<dbReference type="EMBL" id="QTSX02004581">
    <property type="protein sequence ID" value="KAJ9063940.1"/>
    <property type="molecule type" value="Genomic_DNA"/>
</dbReference>
<sequence>MRELEKLLKDLDSAIAEIKEIDLKAKEKVNLTVLTGVVNATIHHVLVLPLMGHFKGKPLAFAFASQNESGSELGNSTVWFLDPAQLTCPTHACGK</sequence>
<evidence type="ECO:0000313" key="2">
    <source>
        <dbReference type="Proteomes" id="UP001165960"/>
    </source>
</evidence>
<dbReference type="Proteomes" id="UP001165960">
    <property type="component" value="Unassembled WGS sequence"/>
</dbReference>
<proteinExistence type="predicted"/>
<keyword evidence="2" id="KW-1185">Reference proteome</keyword>
<accession>A0ACC2SNN7</accession>
<organism evidence="1 2">
    <name type="scientific">Entomophthora muscae</name>
    <dbReference type="NCBI Taxonomy" id="34485"/>
    <lineage>
        <taxon>Eukaryota</taxon>
        <taxon>Fungi</taxon>
        <taxon>Fungi incertae sedis</taxon>
        <taxon>Zoopagomycota</taxon>
        <taxon>Entomophthoromycotina</taxon>
        <taxon>Entomophthoromycetes</taxon>
        <taxon>Entomophthorales</taxon>
        <taxon>Entomophthoraceae</taxon>
        <taxon>Entomophthora</taxon>
    </lineage>
</organism>
<gene>
    <name evidence="1" type="ORF">DSO57_1035653</name>
</gene>
<evidence type="ECO:0000313" key="1">
    <source>
        <dbReference type="EMBL" id="KAJ9063940.1"/>
    </source>
</evidence>